<accession>A0ABQ0C8P9</accession>
<dbReference type="InterPro" id="IPR036906">
    <property type="entry name" value="ATPase_V1_fsu_sf"/>
</dbReference>
<dbReference type="Proteomes" id="UP001628193">
    <property type="component" value="Unassembled WGS sequence"/>
</dbReference>
<dbReference type="EMBL" id="BAAFGK010000004">
    <property type="protein sequence ID" value="GAB0057257.1"/>
    <property type="molecule type" value="Genomic_DNA"/>
</dbReference>
<dbReference type="Gene3D" id="3.40.50.10580">
    <property type="entry name" value="ATPase, V1 complex, subunit F"/>
    <property type="match status" value="1"/>
</dbReference>
<name>A0ABQ0C8P9_9PROT</name>
<organism evidence="1 2">
    <name type="scientific">Candidatus Magnetaquiglobus chichijimensis</name>
    <dbReference type="NCBI Taxonomy" id="3141448"/>
    <lineage>
        <taxon>Bacteria</taxon>
        <taxon>Pseudomonadati</taxon>
        <taxon>Pseudomonadota</taxon>
        <taxon>Magnetococcia</taxon>
        <taxon>Magnetococcales</taxon>
        <taxon>Candidatus Magnetaquicoccaceae</taxon>
        <taxon>Candidatus Magnetaquiglobus</taxon>
    </lineage>
</organism>
<dbReference type="SUPFAM" id="SSF159468">
    <property type="entry name" value="AtpF-like"/>
    <property type="match status" value="1"/>
</dbReference>
<sequence length="99" mass="10789">MPAPLFIGDEVDAAAWRLTGVRVRDVGPGEVTRAVEEALAGDWELVLLSASRAGELTPELMERFSASVRPLTLVVPDATGRWHPPDLERLVRSRLGMVS</sequence>
<evidence type="ECO:0008006" key="3">
    <source>
        <dbReference type="Google" id="ProtNLM"/>
    </source>
</evidence>
<reference evidence="1 2" key="1">
    <citation type="submission" date="2024-09" db="EMBL/GenBank/DDBJ databases">
        <title>Draft genome sequence of Candidatus Magnetaquicoccaceae bacterium FCR-1.</title>
        <authorList>
            <person name="Shimoshige H."/>
            <person name="Shimamura S."/>
            <person name="Taoka A."/>
            <person name="Kobayashi H."/>
            <person name="Maekawa T."/>
        </authorList>
    </citation>
    <scope>NUCLEOTIDE SEQUENCE [LARGE SCALE GENOMIC DNA]</scope>
    <source>
        <strain evidence="1 2">FCR-1</strain>
    </source>
</reference>
<proteinExistence type="predicted"/>
<keyword evidence="2" id="KW-1185">Reference proteome</keyword>
<comment type="caution">
    <text evidence="1">The sequence shown here is derived from an EMBL/GenBank/DDBJ whole genome shotgun (WGS) entry which is preliminary data.</text>
</comment>
<evidence type="ECO:0000313" key="2">
    <source>
        <dbReference type="Proteomes" id="UP001628193"/>
    </source>
</evidence>
<evidence type="ECO:0000313" key="1">
    <source>
        <dbReference type="EMBL" id="GAB0057257.1"/>
    </source>
</evidence>
<dbReference type="RefSeq" id="WP_420904956.1">
    <property type="nucleotide sequence ID" value="NZ_BAAFGK010000004.1"/>
</dbReference>
<gene>
    <name evidence="1" type="ORF">SIID45300_01581</name>
</gene>
<protein>
    <recommendedName>
        <fullName evidence="3">Vacuolar H+transporting two-sector ATPase F subunit</fullName>
    </recommendedName>
</protein>